<dbReference type="EMBL" id="OIVN01006159">
    <property type="protein sequence ID" value="SPD26542.1"/>
    <property type="molecule type" value="Genomic_DNA"/>
</dbReference>
<keyword evidence="1 3" id="KW-0732">Signal</keyword>
<feature type="domain" description="Pectinesterase inhibitor" evidence="4">
    <location>
        <begin position="26"/>
        <end position="153"/>
    </location>
</feature>
<dbReference type="SUPFAM" id="SSF101148">
    <property type="entry name" value="Plant invertase/pectin methylesterase inhibitor"/>
    <property type="match status" value="1"/>
</dbReference>
<dbReference type="Pfam" id="PF04043">
    <property type="entry name" value="PMEI"/>
    <property type="match status" value="1"/>
</dbReference>
<dbReference type="InterPro" id="IPR051955">
    <property type="entry name" value="PME_Inhibitor"/>
</dbReference>
<reference evidence="5" key="1">
    <citation type="submission" date="2018-02" db="EMBL/GenBank/DDBJ databases">
        <authorList>
            <person name="Cohen D.B."/>
            <person name="Kent A.D."/>
        </authorList>
    </citation>
    <scope>NUCLEOTIDE SEQUENCE</scope>
</reference>
<protein>
    <recommendedName>
        <fullName evidence="4">Pectinesterase inhibitor domain-containing protein</fullName>
    </recommendedName>
</protein>
<evidence type="ECO:0000313" key="5">
    <source>
        <dbReference type="EMBL" id="SPD26542.1"/>
    </source>
</evidence>
<evidence type="ECO:0000256" key="1">
    <source>
        <dbReference type="ARBA" id="ARBA00022729"/>
    </source>
</evidence>
<organism evidence="5">
    <name type="scientific">Fagus sylvatica</name>
    <name type="common">Beechnut</name>
    <dbReference type="NCBI Taxonomy" id="28930"/>
    <lineage>
        <taxon>Eukaryota</taxon>
        <taxon>Viridiplantae</taxon>
        <taxon>Streptophyta</taxon>
        <taxon>Embryophyta</taxon>
        <taxon>Tracheophyta</taxon>
        <taxon>Spermatophyta</taxon>
        <taxon>Magnoliopsida</taxon>
        <taxon>eudicotyledons</taxon>
        <taxon>Gunneridae</taxon>
        <taxon>Pentapetalae</taxon>
        <taxon>rosids</taxon>
        <taxon>fabids</taxon>
        <taxon>Fagales</taxon>
        <taxon>Fagaceae</taxon>
        <taxon>Fagus</taxon>
    </lineage>
</organism>
<dbReference type="AlphaFoldDB" id="A0A2N9INX4"/>
<feature type="signal peptide" evidence="3">
    <location>
        <begin position="1"/>
        <end position="27"/>
    </location>
</feature>
<proteinExistence type="inferred from homology"/>
<comment type="similarity">
    <text evidence="2">Belongs to the PMEI family.</text>
</comment>
<dbReference type="Gene3D" id="1.20.140.40">
    <property type="entry name" value="Invertase/pectin methylesterase inhibitor family protein"/>
    <property type="match status" value="1"/>
</dbReference>
<evidence type="ECO:0000259" key="4">
    <source>
        <dbReference type="SMART" id="SM00856"/>
    </source>
</evidence>
<dbReference type="InterPro" id="IPR006501">
    <property type="entry name" value="Pectinesterase_inhib_dom"/>
</dbReference>
<gene>
    <name evidence="5" type="ORF">FSB_LOCUS54424</name>
</gene>
<dbReference type="PANTHER" id="PTHR31080:SF274">
    <property type="entry name" value="PECTINESTERASE_PECTINESTERASE INHIBITOR 26"/>
    <property type="match status" value="1"/>
</dbReference>
<name>A0A2N9INX4_FAGSY</name>
<dbReference type="GO" id="GO:0004857">
    <property type="term" value="F:enzyme inhibitor activity"/>
    <property type="evidence" value="ECO:0007669"/>
    <property type="project" value="InterPro"/>
</dbReference>
<accession>A0A2N9INX4</accession>
<dbReference type="CDD" id="cd15800">
    <property type="entry name" value="PMEI-like_2"/>
    <property type="match status" value="1"/>
</dbReference>
<evidence type="ECO:0000256" key="3">
    <source>
        <dbReference type="SAM" id="SignalP"/>
    </source>
</evidence>
<evidence type="ECO:0000256" key="2">
    <source>
        <dbReference type="ARBA" id="ARBA00038471"/>
    </source>
</evidence>
<dbReference type="InterPro" id="IPR035513">
    <property type="entry name" value="Invertase/methylesterase_inhib"/>
</dbReference>
<sequence length="158" mass="17246">MAIKHYTSFSLVFLATATILLAGQAHGIRHINLCRRADYPKLCRLVVRGQVNPYVAMASAINQLIIATYKAEGLATRSGSKDCRASYSDAISNLKTSLVNLRSHDKASLEINLAAALTDYVDCDDGLEDFDGRTPLGRTNGKLHRMASNSLYLASLTR</sequence>
<feature type="chain" id="PRO_5014789695" description="Pectinesterase inhibitor domain-containing protein" evidence="3">
    <location>
        <begin position="28"/>
        <end position="158"/>
    </location>
</feature>
<dbReference type="SMART" id="SM00856">
    <property type="entry name" value="PMEI"/>
    <property type="match status" value="1"/>
</dbReference>
<dbReference type="NCBIfam" id="TIGR01614">
    <property type="entry name" value="PME_inhib"/>
    <property type="match status" value="1"/>
</dbReference>
<dbReference type="PANTHER" id="PTHR31080">
    <property type="entry name" value="PECTINESTERASE INHIBITOR-LIKE"/>
    <property type="match status" value="1"/>
</dbReference>